<protein>
    <submittedName>
        <fullName evidence="1">Uncharacterized protein</fullName>
    </submittedName>
</protein>
<evidence type="ECO:0000313" key="1">
    <source>
        <dbReference type="EMBL" id="RHN71343.1"/>
    </source>
</evidence>
<organism evidence="1">
    <name type="scientific">Medicago truncatula</name>
    <name type="common">Barrel medic</name>
    <name type="synonym">Medicago tribuloides</name>
    <dbReference type="NCBI Taxonomy" id="3880"/>
    <lineage>
        <taxon>Eukaryota</taxon>
        <taxon>Viridiplantae</taxon>
        <taxon>Streptophyta</taxon>
        <taxon>Embryophyta</taxon>
        <taxon>Tracheophyta</taxon>
        <taxon>Spermatophyta</taxon>
        <taxon>Magnoliopsida</taxon>
        <taxon>eudicotyledons</taxon>
        <taxon>Gunneridae</taxon>
        <taxon>Pentapetalae</taxon>
        <taxon>rosids</taxon>
        <taxon>fabids</taxon>
        <taxon>Fabales</taxon>
        <taxon>Fabaceae</taxon>
        <taxon>Papilionoideae</taxon>
        <taxon>50 kb inversion clade</taxon>
        <taxon>NPAAA clade</taxon>
        <taxon>Hologalegina</taxon>
        <taxon>IRL clade</taxon>
        <taxon>Trifolieae</taxon>
        <taxon>Medicago</taxon>
    </lineage>
</organism>
<dbReference type="PANTHER" id="PTHR46695">
    <property type="entry name" value="ZINC FINGER CCCH DOMAIN-CONTAINING PROTEIN 44-RELATED"/>
    <property type="match status" value="1"/>
</dbReference>
<dbReference type="EMBL" id="PSQE01000003">
    <property type="protein sequence ID" value="RHN71343.1"/>
    <property type="molecule type" value="Genomic_DNA"/>
</dbReference>
<dbReference type="Proteomes" id="UP000265566">
    <property type="component" value="Chromosome 3"/>
</dbReference>
<gene>
    <name evidence="1" type="ORF">MtrunA17_Chr3g0145231</name>
</gene>
<sequence length="83" mass="9585">MILGWHLCSNCEKNAHYLCYTCTFSLCKGCIKDAVMLCVRGNKGFCETCMRTVMLIEQNEEGNNMVYLLFLLPASFLVKCFYY</sequence>
<dbReference type="PANTHER" id="PTHR46695:SF5">
    <property type="entry name" value="RNA POLYMERASE-ASSOCIATED PROTEIN RTF1 HOMOLOG"/>
    <property type="match status" value="1"/>
</dbReference>
<name>A0A396J3W1_MEDTR</name>
<reference evidence="1" key="1">
    <citation type="journal article" date="2018" name="Nat. Plants">
        <title>Whole-genome landscape of Medicago truncatula symbiotic genes.</title>
        <authorList>
            <person name="Pecrix Y."/>
            <person name="Gamas P."/>
            <person name="Carrere S."/>
        </authorList>
    </citation>
    <scope>NUCLEOTIDE SEQUENCE</scope>
    <source>
        <tissue evidence="1">Leaves</tissue>
    </source>
</reference>
<comment type="caution">
    <text evidence="1">The sequence shown here is derived from an EMBL/GenBank/DDBJ whole genome shotgun (WGS) entry which is preliminary data.</text>
</comment>
<proteinExistence type="predicted"/>
<dbReference type="AlphaFoldDB" id="A0A396J3W1"/>
<dbReference type="Gramene" id="rna20016">
    <property type="protein sequence ID" value="RHN71343.1"/>
    <property type="gene ID" value="gene20016"/>
</dbReference>
<accession>A0A396J3W1</accession>